<comment type="cofactor">
    <cofactor evidence="10">
        <name>Mg(2+)</name>
        <dbReference type="ChEBI" id="CHEBI:18420"/>
    </cofactor>
    <text evidence="10">Binds 1 Mg(2+) ion per subunit.</text>
</comment>
<evidence type="ECO:0000256" key="10">
    <source>
        <dbReference type="HAMAP-Rule" id="MF_00315"/>
    </source>
</evidence>
<evidence type="ECO:0000256" key="1">
    <source>
        <dbReference type="ARBA" id="ARBA00004980"/>
    </source>
</evidence>
<comment type="pathway">
    <text evidence="1 10">Metabolic intermediate biosynthesis; 1-deoxy-D-xylulose 5-phosphate biosynthesis; 1-deoxy-D-xylulose 5-phosphate from D-glyceraldehyde 3-phosphate and pyruvate: step 1/1.</text>
</comment>
<organism evidence="12 13">
    <name type="scientific">Ruthenibacterium intestinale</name>
    <dbReference type="NCBI Taxonomy" id="3133163"/>
    <lineage>
        <taxon>Bacteria</taxon>
        <taxon>Bacillati</taxon>
        <taxon>Bacillota</taxon>
        <taxon>Clostridia</taxon>
        <taxon>Eubacteriales</taxon>
        <taxon>Oscillospiraceae</taxon>
        <taxon>Ruthenibacterium</taxon>
    </lineage>
</organism>
<comment type="function">
    <text evidence="10">Catalyzes the acyloin condensation reaction between C atoms 2 and 3 of pyruvate and glyceraldehyde 3-phosphate to yield 1-deoxy-D-xylulose-5-phosphate (DXP).</text>
</comment>
<keyword evidence="5 10" id="KW-0479">Metal-binding</keyword>
<dbReference type="InterPro" id="IPR029061">
    <property type="entry name" value="THDP-binding"/>
</dbReference>
<dbReference type="Proteomes" id="UP001477672">
    <property type="component" value="Unassembled WGS sequence"/>
</dbReference>
<dbReference type="SUPFAM" id="SSF52518">
    <property type="entry name" value="Thiamin diphosphate-binding fold (THDP-binding)"/>
    <property type="match status" value="2"/>
</dbReference>
<dbReference type="InterPro" id="IPR005475">
    <property type="entry name" value="Transketolase-like_Pyr-bd"/>
</dbReference>
<dbReference type="PANTHER" id="PTHR43322:SF5">
    <property type="entry name" value="1-DEOXY-D-XYLULOSE-5-PHOSPHATE SYNTHASE, CHLOROPLASTIC"/>
    <property type="match status" value="1"/>
</dbReference>
<dbReference type="SUPFAM" id="SSF52922">
    <property type="entry name" value="TK C-terminal domain-like"/>
    <property type="match status" value="1"/>
</dbReference>
<evidence type="ECO:0000313" key="12">
    <source>
        <dbReference type="EMBL" id="MEQ2520740.1"/>
    </source>
</evidence>
<dbReference type="RefSeq" id="WP_349216285.1">
    <property type="nucleotide sequence ID" value="NZ_JBBMFA010000095.1"/>
</dbReference>
<comment type="similarity">
    <text evidence="2 10">Belongs to the transketolase family. DXPS subfamily.</text>
</comment>
<feature type="domain" description="Transketolase-like pyrimidine-binding" evidence="11">
    <location>
        <begin position="318"/>
        <end position="481"/>
    </location>
</feature>
<dbReference type="NCBIfam" id="TIGR00204">
    <property type="entry name" value="dxs"/>
    <property type="match status" value="1"/>
</dbReference>
<reference evidence="12 13" key="1">
    <citation type="submission" date="2024-03" db="EMBL/GenBank/DDBJ databases">
        <title>Human intestinal bacterial collection.</title>
        <authorList>
            <person name="Pauvert C."/>
            <person name="Hitch T.C.A."/>
            <person name="Clavel T."/>
        </authorList>
    </citation>
    <scope>NUCLEOTIDE SEQUENCE [LARGE SCALE GENOMIC DNA]</scope>
    <source>
        <strain evidence="12 13">CLA-JM-H11</strain>
    </source>
</reference>
<keyword evidence="6 10" id="KW-0460">Magnesium</keyword>
<name>A0ABV1GFZ9_9FIRM</name>
<dbReference type="NCBIfam" id="NF003933">
    <property type="entry name" value="PRK05444.2-2"/>
    <property type="match status" value="1"/>
</dbReference>
<dbReference type="EMBL" id="JBBMFA010000095">
    <property type="protein sequence ID" value="MEQ2520740.1"/>
    <property type="molecule type" value="Genomic_DNA"/>
</dbReference>
<feature type="binding site" evidence="10">
    <location>
        <position position="369"/>
    </location>
    <ligand>
        <name>thiamine diphosphate</name>
        <dbReference type="ChEBI" id="CHEBI:58937"/>
    </ligand>
</feature>
<evidence type="ECO:0000256" key="4">
    <source>
        <dbReference type="ARBA" id="ARBA00022679"/>
    </source>
</evidence>
<comment type="subunit">
    <text evidence="3 10">Homodimer.</text>
</comment>
<feature type="binding site" evidence="10">
    <location>
        <begin position="149"/>
        <end position="150"/>
    </location>
    <ligand>
        <name>thiamine diphosphate</name>
        <dbReference type="ChEBI" id="CHEBI:58937"/>
    </ligand>
</feature>
<dbReference type="Gene3D" id="3.40.50.970">
    <property type="match status" value="2"/>
</dbReference>
<feature type="binding site" evidence="10">
    <location>
        <position position="148"/>
    </location>
    <ligand>
        <name>Mg(2+)</name>
        <dbReference type="ChEBI" id="CHEBI:18420"/>
    </ligand>
</feature>
<comment type="catalytic activity">
    <reaction evidence="10">
        <text>D-glyceraldehyde 3-phosphate + pyruvate + H(+) = 1-deoxy-D-xylulose 5-phosphate + CO2</text>
        <dbReference type="Rhea" id="RHEA:12605"/>
        <dbReference type="ChEBI" id="CHEBI:15361"/>
        <dbReference type="ChEBI" id="CHEBI:15378"/>
        <dbReference type="ChEBI" id="CHEBI:16526"/>
        <dbReference type="ChEBI" id="CHEBI:57792"/>
        <dbReference type="ChEBI" id="CHEBI:59776"/>
        <dbReference type="EC" id="2.2.1.7"/>
    </reaction>
</comment>
<feature type="binding site" evidence="10">
    <location>
        <position position="176"/>
    </location>
    <ligand>
        <name>thiamine diphosphate</name>
        <dbReference type="ChEBI" id="CHEBI:58937"/>
    </ligand>
</feature>
<comment type="caution">
    <text evidence="12">The sequence shown here is derived from an EMBL/GenBank/DDBJ whole genome shotgun (WGS) entry which is preliminary data.</text>
</comment>
<comment type="caution">
    <text evidence="10">Lacks conserved residue(s) required for the propagation of feature annotation.</text>
</comment>
<evidence type="ECO:0000259" key="11">
    <source>
        <dbReference type="SMART" id="SM00861"/>
    </source>
</evidence>
<accession>A0ABV1GFZ9</accession>
<keyword evidence="8 10" id="KW-0786">Thiamine pyrophosphate</keyword>
<keyword evidence="13" id="KW-1185">Reference proteome</keyword>
<evidence type="ECO:0000256" key="8">
    <source>
        <dbReference type="ARBA" id="ARBA00023052"/>
    </source>
</evidence>
<dbReference type="PROSITE" id="PS00801">
    <property type="entry name" value="TRANSKETOLASE_1"/>
    <property type="match status" value="1"/>
</dbReference>
<dbReference type="CDD" id="cd07033">
    <property type="entry name" value="TPP_PYR_DXS_TK_like"/>
    <property type="match status" value="1"/>
</dbReference>
<keyword evidence="9 10" id="KW-0414">Isoprene biosynthesis</keyword>
<dbReference type="CDD" id="cd02007">
    <property type="entry name" value="TPP_DXS"/>
    <property type="match status" value="1"/>
</dbReference>
<evidence type="ECO:0000256" key="2">
    <source>
        <dbReference type="ARBA" id="ARBA00011081"/>
    </source>
</evidence>
<comment type="cofactor">
    <cofactor evidence="10">
        <name>thiamine diphosphate</name>
        <dbReference type="ChEBI" id="CHEBI:58937"/>
    </cofactor>
    <text evidence="10">Binds 1 thiamine pyrophosphate per subunit.</text>
</comment>
<evidence type="ECO:0000256" key="9">
    <source>
        <dbReference type="ARBA" id="ARBA00023229"/>
    </source>
</evidence>
<proteinExistence type="inferred from homology"/>
<dbReference type="HAMAP" id="MF_00315">
    <property type="entry name" value="DXP_synth"/>
    <property type="match status" value="1"/>
</dbReference>
<keyword evidence="4 10" id="KW-0808">Transferase</keyword>
<dbReference type="Pfam" id="PF02779">
    <property type="entry name" value="Transket_pyr"/>
    <property type="match status" value="1"/>
</dbReference>
<evidence type="ECO:0000256" key="6">
    <source>
        <dbReference type="ARBA" id="ARBA00022842"/>
    </source>
</evidence>
<sequence>MTETGYLEQIGSPVDVKKLTQPQLKILCEEIRSFLIENVSKTGGHLSSNLGTVELTVALHKIFSTPTDQIVWDVGHQCYTHKLLTGRKDGFAHLRQENGLSGFPNPSESEHDAFIAGHGSTALSAAIGLAQGKRLRGEKGKVIAIIGDGAFTGGMVYEGMNNIRTLSNLIVILNDNKMSISKNVGSVAQYLTQLRTSPGYFKAKRDVQSVLDAVPVVGPPIRMGIQAVKSAFRRSLYHSTMFEEMGFQYAGPINGHDIGELCDLFSAYQYEQSAPVFLHILTVKGKGFAPAEQNPGEFHGVSAFDLDHVTDPDVAPPSSFSTVFGEELASLGEKDASICAVTAAMKYGTGLQFFYKQHKDRFFDVGMAEEHAVTFSAGLAKTGLKPVVALYSTFLQRAYDQLIHDVSLQNANVLVAVDRAGLVPGDGATHQGIFDAAFLSQLDNFKVVSPCNYAETRHWLKQLLQETGPRALRYPRGAEDESLAELLCSGNEYDLYHFGDGTAHNAFVCYGGESAQVLKAAQMVAQKDGIAVDVFKLCVIHPLPIGLAEALINYSHILFVEEGIASGGIGEHLRSALEEKGFQGMFRHVGLPSLGISHASVDQLRRQFGLDAQSLLDLERGML</sequence>
<dbReference type="EC" id="2.2.1.7" evidence="10"/>
<dbReference type="Gene3D" id="3.40.50.920">
    <property type="match status" value="1"/>
</dbReference>
<feature type="binding site" evidence="10">
    <location>
        <position position="76"/>
    </location>
    <ligand>
        <name>thiamine diphosphate</name>
        <dbReference type="ChEBI" id="CHEBI:58937"/>
    </ligand>
</feature>
<evidence type="ECO:0000256" key="5">
    <source>
        <dbReference type="ARBA" id="ARBA00022723"/>
    </source>
</evidence>
<dbReference type="InterPro" id="IPR020826">
    <property type="entry name" value="Transketolase_BS"/>
</dbReference>
<dbReference type="InterPro" id="IPR005477">
    <property type="entry name" value="Dxylulose-5-P_synthase"/>
</dbReference>
<dbReference type="InterPro" id="IPR049557">
    <property type="entry name" value="Transketolase_CS"/>
</dbReference>
<dbReference type="InterPro" id="IPR009014">
    <property type="entry name" value="Transketo_C/PFOR_II"/>
</dbReference>
<evidence type="ECO:0000313" key="13">
    <source>
        <dbReference type="Proteomes" id="UP001477672"/>
    </source>
</evidence>
<dbReference type="GO" id="GO:0008661">
    <property type="term" value="F:1-deoxy-D-xylulose-5-phosphate synthase activity"/>
    <property type="evidence" value="ECO:0007669"/>
    <property type="project" value="UniProtKB-EC"/>
</dbReference>
<dbReference type="Pfam" id="PF13292">
    <property type="entry name" value="DXP_synthase_N"/>
    <property type="match status" value="1"/>
</dbReference>
<evidence type="ECO:0000256" key="7">
    <source>
        <dbReference type="ARBA" id="ARBA00022977"/>
    </source>
</evidence>
<keyword evidence="7 10" id="KW-0784">Thiamine biosynthesis</keyword>
<dbReference type="PROSITE" id="PS00802">
    <property type="entry name" value="TRANSKETOLASE_2"/>
    <property type="match status" value="1"/>
</dbReference>
<dbReference type="SMART" id="SM00861">
    <property type="entry name" value="Transket_pyr"/>
    <property type="match status" value="1"/>
</dbReference>
<dbReference type="Pfam" id="PF02780">
    <property type="entry name" value="Transketolase_C"/>
    <property type="match status" value="1"/>
</dbReference>
<dbReference type="InterPro" id="IPR033248">
    <property type="entry name" value="Transketolase_C"/>
</dbReference>
<evidence type="ECO:0000256" key="3">
    <source>
        <dbReference type="ARBA" id="ARBA00011738"/>
    </source>
</evidence>
<feature type="binding site" evidence="10">
    <location>
        <position position="288"/>
    </location>
    <ligand>
        <name>thiamine diphosphate</name>
        <dbReference type="ChEBI" id="CHEBI:58937"/>
    </ligand>
</feature>
<feature type="binding site" evidence="10">
    <location>
        <position position="176"/>
    </location>
    <ligand>
        <name>Mg(2+)</name>
        <dbReference type="ChEBI" id="CHEBI:18420"/>
    </ligand>
</feature>
<gene>
    <name evidence="10 12" type="primary">dxs</name>
    <name evidence="12" type="ORF">WMO24_09905</name>
</gene>
<protein>
    <recommendedName>
        <fullName evidence="10">1-deoxy-D-xylulose-5-phosphate synthase</fullName>
        <ecNumber evidence="10">2.2.1.7</ecNumber>
    </recommendedName>
    <alternativeName>
        <fullName evidence="10">1-deoxyxylulose-5-phosphate synthase</fullName>
        <shortName evidence="10">DXP synthase</shortName>
        <shortName evidence="10">DXPS</shortName>
    </alternativeName>
</protein>
<dbReference type="PANTHER" id="PTHR43322">
    <property type="entry name" value="1-D-DEOXYXYLULOSE 5-PHOSPHATE SYNTHASE-RELATED"/>
    <property type="match status" value="1"/>
</dbReference>